<keyword evidence="3" id="KW-1185">Reference proteome</keyword>
<dbReference type="EMBL" id="BAAATD010000016">
    <property type="protein sequence ID" value="GAA2631582.1"/>
    <property type="molecule type" value="Genomic_DNA"/>
</dbReference>
<sequence>MHDGLAESGESGGAGEQPAGVGVGSSAHVRAVRGLLHEQRGEWFGDPGGRVAETEEHLAVLREDVIGAHPGDTGDGLA</sequence>
<proteinExistence type="predicted"/>
<comment type="caution">
    <text evidence="2">The sequence shown here is derived from an EMBL/GenBank/DDBJ whole genome shotgun (WGS) entry which is preliminary data.</text>
</comment>
<evidence type="ECO:0000313" key="3">
    <source>
        <dbReference type="Proteomes" id="UP001501509"/>
    </source>
</evidence>
<feature type="region of interest" description="Disordered" evidence="1">
    <location>
        <begin position="1"/>
        <end position="26"/>
    </location>
</feature>
<dbReference type="Proteomes" id="UP001501509">
    <property type="component" value="Unassembled WGS sequence"/>
</dbReference>
<evidence type="ECO:0000313" key="2">
    <source>
        <dbReference type="EMBL" id="GAA2631582.1"/>
    </source>
</evidence>
<gene>
    <name evidence="2" type="ORF">GCM10010411_82140</name>
</gene>
<name>A0ABP6D403_9ACTN</name>
<evidence type="ECO:0000256" key="1">
    <source>
        <dbReference type="SAM" id="MobiDB-lite"/>
    </source>
</evidence>
<organism evidence="2 3">
    <name type="scientific">Actinomadura fulvescens</name>
    <dbReference type="NCBI Taxonomy" id="46160"/>
    <lineage>
        <taxon>Bacteria</taxon>
        <taxon>Bacillati</taxon>
        <taxon>Actinomycetota</taxon>
        <taxon>Actinomycetes</taxon>
        <taxon>Streptosporangiales</taxon>
        <taxon>Thermomonosporaceae</taxon>
        <taxon>Actinomadura</taxon>
    </lineage>
</organism>
<reference evidence="3" key="1">
    <citation type="journal article" date="2019" name="Int. J. Syst. Evol. Microbiol.">
        <title>The Global Catalogue of Microorganisms (GCM) 10K type strain sequencing project: providing services to taxonomists for standard genome sequencing and annotation.</title>
        <authorList>
            <consortium name="The Broad Institute Genomics Platform"/>
            <consortium name="The Broad Institute Genome Sequencing Center for Infectious Disease"/>
            <person name="Wu L."/>
            <person name="Ma J."/>
        </authorList>
    </citation>
    <scope>NUCLEOTIDE SEQUENCE [LARGE SCALE GENOMIC DNA]</scope>
    <source>
        <strain evidence="3">JCM 6833</strain>
    </source>
</reference>
<protein>
    <submittedName>
        <fullName evidence="2">Uncharacterized protein</fullName>
    </submittedName>
</protein>
<accession>A0ABP6D403</accession>